<evidence type="ECO:0008006" key="4">
    <source>
        <dbReference type="Google" id="ProtNLM"/>
    </source>
</evidence>
<dbReference type="Pfam" id="PF16357">
    <property type="entry name" value="PepSY_TM_like_2"/>
    <property type="match status" value="1"/>
</dbReference>
<organism evidence="2 3">
    <name type="scientific">Geothrix oryzae</name>
    <dbReference type="NCBI Taxonomy" id="2927975"/>
    <lineage>
        <taxon>Bacteria</taxon>
        <taxon>Pseudomonadati</taxon>
        <taxon>Acidobacteriota</taxon>
        <taxon>Holophagae</taxon>
        <taxon>Holophagales</taxon>
        <taxon>Holophagaceae</taxon>
        <taxon>Geothrix</taxon>
    </lineage>
</organism>
<dbReference type="PANTHER" id="PTHR40115">
    <property type="entry name" value="INNER MEMBRANE PROTEIN WITH PEPSY TM HELIX"/>
    <property type="match status" value="1"/>
</dbReference>
<dbReference type="RefSeq" id="WP_286355698.1">
    <property type="nucleotide sequence ID" value="NZ_AP027079.1"/>
</dbReference>
<keyword evidence="1" id="KW-0812">Transmembrane</keyword>
<feature type="transmembrane region" description="Helical" evidence="1">
    <location>
        <begin position="183"/>
        <end position="204"/>
    </location>
</feature>
<sequence length="205" mass="22332">MTRPRRFLVWLRKVHAWVGLAGAALGLLFGTTGFLLNHRAVLKVPGGRVETERIQLELTEAPASPEALARDLALRFGFAPERARWQVQPAKPVRFSGAPVTTAGTWTVLLGTHRRQARATYLPGNRTVDVEARRADLIGTLQRMHKSDAGHAPWILLADAFAGALVFLTLSGTLLWTRLAGERMLAIALAAGGFLTLMLVAALAW</sequence>
<dbReference type="PANTHER" id="PTHR40115:SF1">
    <property type="entry name" value="INNER MEMBRANE PROTEIN WITH PEPSY TM HELIX"/>
    <property type="match status" value="1"/>
</dbReference>
<proteinExistence type="predicted"/>
<evidence type="ECO:0000313" key="3">
    <source>
        <dbReference type="Proteomes" id="UP001242010"/>
    </source>
</evidence>
<keyword evidence="1" id="KW-1133">Transmembrane helix</keyword>
<feature type="transmembrane region" description="Helical" evidence="1">
    <location>
        <begin position="154"/>
        <end position="177"/>
    </location>
</feature>
<dbReference type="EMBL" id="AP027079">
    <property type="protein sequence ID" value="BDU69068.1"/>
    <property type="molecule type" value="Genomic_DNA"/>
</dbReference>
<name>A0ABN6UWN2_9BACT</name>
<dbReference type="InterPro" id="IPR032307">
    <property type="entry name" value="PepSY_TM-like_2"/>
</dbReference>
<evidence type="ECO:0000256" key="1">
    <source>
        <dbReference type="SAM" id="Phobius"/>
    </source>
</evidence>
<dbReference type="Proteomes" id="UP001242010">
    <property type="component" value="Chromosome"/>
</dbReference>
<keyword evidence="1" id="KW-0472">Membrane</keyword>
<keyword evidence="3" id="KW-1185">Reference proteome</keyword>
<feature type="transmembrane region" description="Helical" evidence="1">
    <location>
        <begin position="14"/>
        <end position="36"/>
    </location>
</feature>
<evidence type="ECO:0000313" key="2">
    <source>
        <dbReference type="EMBL" id="BDU69068.1"/>
    </source>
</evidence>
<reference evidence="3" key="1">
    <citation type="journal article" date="2023" name="Int. J. Syst. Evol. Microbiol.">
        <title>Mesoterricola silvestris gen. nov., sp. nov., Mesoterricola sediminis sp. nov., Geothrix oryzae sp. nov., Geothrix edaphica sp. nov., Geothrix rubra sp. nov., and Geothrix limicola sp. nov., six novel members of Acidobacteriota isolated from soils.</title>
        <authorList>
            <person name="Itoh H."/>
            <person name="Sugisawa Y."/>
            <person name="Mise K."/>
            <person name="Xu Z."/>
            <person name="Kuniyasu M."/>
            <person name="Ushijima N."/>
            <person name="Kawano K."/>
            <person name="Kobayashi E."/>
            <person name="Shiratori Y."/>
            <person name="Masuda Y."/>
            <person name="Senoo K."/>
        </authorList>
    </citation>
    <scope>NUCLEOTIDE SEQUENCE [LARGE SCALE GENOMIC DNA]</scope>
    <source>
        <strain evidence="3">Red222</strain>
    </source>
</reference>
<accession>A0ABN6UWN2</accession>
<protein>
    <recommendedName>
        <fullName evidence="4">Peptidase</fullName>
    </recommendedName>
</protein>
<gene>
    <name evidence="2" type="ORF">GETHOR_11690</name>
</gene>